<evidence type="ECO:0000256" key="1">
    <source>
        <dbReference type="ARBA" id="ARBA00035644"/>
    </source>
</evidence>
<dbReference type="RefSeq" id="WP_247028764.1">
    <property type="nucleotide sequence ID" value="NZ_JALKCH010000005.1"/>
</dbReference>
<organism evidence="3 4">
    <name type="scientific">Ancylobacter crimeensis</name>
    <dbReference type="NCBI Taxonomy" id="2579147"/>
    <lineage>
        <taxon>Bacteria</taxon>
        <taxon>Pseudomonadati</taxon>
        <taxon>Pseudomonadota</taxon>
        <taxon>Alphaproteobacteria</taxon>
        <taxon>Hyphomicrobiales</taxon>
        <taxon>Xanthobacteraceae</taxon>
        <taxon>Ancylobacter</taxon>
    </lineage>
</organism>
<dbReference type="Pfam" id="PF09981">
    <property type="entry name" value="DUF2218"/>
    <property type="match status" value="1"/>
</dbReference>
<reference evidence="3 4" key="1">
    <citation type="submission" date="2022-04" db="EMBL/GenBank/DDBJ databases">
        <authorList>
            <person name="Grouzdev D.S."/>
            <person name="Pantiukh K.S."/>
            <person name="Krutkina M.S."/>
        </authorList>
    </citation>
    <scope>NUCLEOTIDE SEQUENCE [LARGE SCALE GENOMIC DNA]</scope>
    <source>
        <strain evidence="3 4">6x-1</strain>
    </source>
</reference>
<sequence>MTETLPRNEAPLRTQARLPLADPEAMIEALCARLAEHGTLARTPSATAFESPFGRAELRAGAGRLDLLVEAADSTRLYVVRNALAEQLASLAGDALPSLHWSGDGAAGIPFFRVMTVADVYPLTPRMRRVRLAGDAAHFTGGTGIHARLLLPQAGRAPVWPQAAPDGRTLWPAGADTLASRVYTLRRIDPAAGTLDIDMVLHEEDGPARPAPGAHFALNARPGDPVGLMGPGGTDLPEADWYLLAGDETALPAIARTLETLPAGTPAFVFIEVADDAERQEIAAAASSRIAWLTRDGAPAGTTDLLERALRAMEWPAHGCGHAMVGCEQGAARAIRHFLRRERGMSGRAAEVAAYWRRGVCGDAGPERDG</sequence>
<dbReference type="InterPro" id="IPR017938">
    <property type="entry name" value="Riboflavin_synthase-like_b-brl"/>
</dbReference>
<dbReference type="PROSITE" id="PS51384">
    <property type="entry name" value="FAD_FR"/>
    <property type="match status" value="1"/>
</dbReference>
<dbReference type="InterPro" id="IPR007037">
    <property type="entry name" value="SIP_rossman_dom"/>
</dbReference>
<dbReference type="Pfam" id="PF08021">
    <property type="entry name" value="FAD_binding_9"/>
    <property type="match status" value="1"/>
</dbReference>
<keyword evidence="4" id="KW-1185">Reference proteome</keyword>
<evidence type="ECO:0000313" key="3">
    <source>
        <dbReference type="EMBL" id="MCK0197158.1"/>
    </source>
</evidence>
<comment type="caution">
    <text evidence="3">The sequence shown here is derived from an EMBL/GenBank/DDBJ whole genome shotgun (WGS) entry which is preliminary data.</text>
</comment>
<dbReference type="SUPFAM" id="SSF63380">
    <property type="entry name" value="Riboflavin synthase domain-like"/>
    <property type="match status" value="1"/>
</dbReference>
<dbReference type="InterPro" id="IPR017927">
    <property type="entry name" value="FAD-bd_FR_type"/>
</dbReference>
<evidence type="ECO:0000259" key="2">
    <source>
        <dbReference type="PROSITE" id="PS51384"/>
    </source>
</evidence>
<proteinExistence type="inferred from homology"/>
<dbReference type="InterPro" id="IPR013113">
    <property type="entry name" value="SIP_FAD-bd"/>
</dbReference>
<dbReference type="PANTHER" id="PTHR30157:SF0">
    <property type="entry name" value="NADPH-DEPENDENT FERRIC-CHELATE REDUCTASE"/>
    <property type="match status" value="1"/>
</dbReference>
<dbReference type="InterPro" id="IPR039374">
    <property type="entry name" value="SIP_fam"/>
</dbReference>
<dbReference type="Proteomes" id="UP001203284">
    <property type="component" value="Unassembled WGS sequence"/>
</dbReference>
<feature type="domain" description="FAD-binding FR-type" evidence="2">
    <location>
        <begin position="110"/>
        <end position="238"/>
    </location>
</feature>
<dbReference type="Gene3D" id="3.30.310.50">
    <property type="entry name" value="Alpha-D-phosphohexomutase, C-terminal domain"/>
    <property type="match status" value="1"/>
</dbReference>
<dbReference type="PANTHER" id="PTHR30157">
    <property type="entry name" value="FERRIC REDUCTASE, NADPH-DEPENDENT"/>
    <property type="match status" value="1"/>
</dbReference>
<gene>
    <name evidence="3" type="ORF">MWN34_09560</name>
</gene>
<dbReference type="Pfam" id="PF04954">
    <property type="entry name" value="SIP"/>
    <property type="match status" value="1"/>
</dbReference>
<dbReference type="InterPro" id="IPR014543">
    <property type="entry name" value="UCP028291"/>
</dbReference>
<dbReference type="CDD" id="cd06193">
    <property type="entry name" value="siderophore_interacting"/>
    <property type="match status" value="1"/>
</dbReference>
<name>A0ABT0DB17_9HYPH</name>
<dbReference type="InterPro" id="IPR039261">
    <property type="entry name" value="FNR_nucleotide-bd"/>
</dbReference>
<dbReference type="EMBL" id="JALKCH010000005">
    <property type="protein sequence ID" value="MCK0197158.1"/>
    <property type="molecule type" value="Genomic_DNA"/>
</dbReference>
<evidence type="ECO:0000313" key="4">
    <source>
        <dbReference type="Proteomes" id="UP001203284"/>
    </source>
</evidence>
<dbReference type="Gene3D" id="3.40.50.80">
    <property type="entry name" value="Nucleotide-binding domain of ferredoxin-NADP reductase (FNR) module"/>
    <property type="match status" value="1"/>
</dbReference>
<comment type="similarity">
    <text evidence="1">Belongs to the SIP oxidoreductase family.</text>
</comment>
<protein>
    <submittedName>
        <fullName evidence="3">Siderophore-interacting protein</fullName>
    </submittedName>
</protein>
<dbReference type="Gene3D" id="2.40.30.10">
    <property type="entry name" value="Translation factors"/>
    <property type="match status" value="1"/>
</dbReference>
<accession>A0ABT0DB17</accession>